<evidence type="ECO:0000256" key="1">
    <source>
        <dbReference type="ARBA" id="ARBA00022737"/>
    </source>
</evidence>
<dbReference type="CDD" id="cd07316">
    <property type="entry name" value="terB_like_DjlA"/>
    <property type="match status" value="1"/>
</dbReference>
<dbReference type="SMART" id="SM00271">
    <property type="entry name" value="DnaJ"/>
    <property type="match status" value="1"/>
</dbReference>
<dbReference type="EMBL" id="FITM01000108">
    <property type="protein sequence ID" value="SAY40067.1"/>
    <property type="molecule type" value="Genomic_DNA"/>
</dbReference>
<dbReference type="AlphaFoldDB" id="A0A164Y776"/>
<evidence type="ECO:0000259" key="4">
    <source>
        <dbReference type="PROSITE" id="PS50076"/>
    </source>
</evidence>
<feature type="repeat" description="ANK" evidence="3">
    <location>
        <begin position="45"/>
        <end position="77"/>
    </location>
</feature>
<feature type="repeat" description="ANK" evidence="3">
    <location>
        <begin position="290"/>
        <end position="322"/>
    </location>
</feature>
<keyword evidence="6" id="KW-1185">Reference proteome</keyword>
<feature type="repeat" description="ANK" evidence="3">
    <location>
        <begin position="95"/>
        <end position="127"/>
    </location>
</feature>
<dbReference type="InterPro" id="IPR036869">
    <property type="entry name" value="J_dom_sf"/>
</dbReference>
<gene>
    <name evidence="5" type="ORF">FLM9_1022</name>
</gene>
<dbReference type="SUPFAM" id="SSF46565">
    <property type="entry name" value="Chaperone J-domain"/>
    <property type="match status" value="1"/>
</dbReference>
<feature type="repeat" description="ANK" evidence="3">
    <location>
        <begin position="323"/>
        <end position="355"/>
    </location>
</feature>
<evidence type="ECO:0000313" key="5">
    <source>
        <dbReference type="EMBL" id="SAY40067.1"/>
    </source>
</evidence>
<dbReference type="Gene3D" id="1.10.287.110">
    <property type="entry name" value="DnaJ domain"/>
    <property type="match status" value="1"/>
</dbReference>
<keyword evidence="2 3" id="KW-0040">ANK repeat</keyword>
<dbReference type="Gene3D" id="1.10.3680.10">
    <property type="entry name" value="TerB-like"/>
    <property type="match status" value="1"/>
</dbReference>
<accession>A0A164Y776</accession>
<dbReference type="SMART" id="SM00248">
    <property type="entry name" value="ANK"/>
    <property type="match status" value="11"/>
</dbReference>
<feature type="repeat" description="ANK" evidence="3">
    <location>
        <begin position="13"/>
        <end position="45"/>
    </location>
</feature>
<feature type="domain" description="J" evidence="4">
    <location>
        <begin position="636"/>
        <end position="702"/>
    </location>
</feature>
<dbReference type="InterPro" id="IPR002110">
    <property type="entry name" value="Ankyrin_rpt"/>
</dbReference>
<feature type="repeat" description="ANK" evidence="3">
    <location>
        <begin position="422"/>
        <end position="454"/>
    </location>
</feature>
<dbReference type="Pfam" id="PF00023">
    <property type="entry name" value="Ank"/>
    <property type="match status" value="1"/>
</dbReference>
<feature type="repeat" description="ANK" evidence="3">
    <location>
        <begin position="257"/>
        <end position="289"/>
    </location>
</feature>
<evidence type="ECO:0000313" key="6">
    <source>
        <dbReference type="Proteomes" id="UP000182631"/>
    </source>
</evidence>
<dbReference type="InterPro" id="IPR029024">
    <property type="entry name" value="TerB-like"/>
</dbReference>
<dbReference type="CDD" id="cd06257">
    <property type="entry name" value="DnaJ"/>
    <property type="match status" value="1"/>
</dbReference>
<feature type="repeat" description="ANK" evidence="3">
    <location>
        <begin position="356"/>
        <end position="388"/>
    </location>
</feature>
<sequence>MLKSAEFLLQAGSKMTALTDAAQKGDTTVVRAFIAAGADLNSKDAEATPLHHAARRGHTDIAKLLIDAGADVNAHGSTGSLGLDSTGGYLRASYLKDTPLHSAARGGHLDIAKALTAAGADPNAQNYYKRTPLHYAAARSDVGVGKILVYSGAHINSKDINQNNPMDLAYKDVCDKYFSEYDRDLNNDKTVSSSDSIDKFKTFRTEVAKAFLEASDRAKVSNKESKIPTDPATKKNPTEAVKVSVDTVGDLNTTDADGRTALHVAAKRGQTEIVKALIEAGANVDAKDAEGDTALHIVAKKGQADVARALIEAGANPNAKDDDRNTPLHIAVKKGQIDITRALLKAGANLGAKDDNDDTPLHAAAKRGQAEVLKILIEAGANLNAKDDNDNTPLHIAIKRDQNDVVKILIEAGANLNAKDDNGNTPLHIAIKKGQNDVVKALIEADASIDTTNKNGLTPLDIAETMENLNLIQILGAQLSTEIKYIADSSRTHSDSTIIFTALFTALGYLAKVDGKICSQEIEFVTSLMDEMKLAPERRRQAENLFRLGKQKLDVDLDNLMTDLQNSCNANPELLNVFVMSLVQFAYSDKDFSRQEKLSIGRIAAQLNLSQADIDSIEAAVRTQFRPMNASLDLQEAYKIIGISPATTASNDEIKKVYRNLMKLYHPDTFKSKNLSEDMLRLFEKRTQVFTIAYEKIRKVRSF</sequence>
<evidence type="ECO:0000256" key="3">
    <source>
        <dbReference type="PROSITE-ProRule" id="PRU00023"/>
    </source>
</evidence>
<dbReference type="OrthoDB" id="9788822at2"/>
<dbReference type="PRINTS" id="PR01415">
    <property type="entry name" value="ANKYRIN"/>
</dbReference>
<dbReference type="Proteomes" id="UP000182631">
    <property type="component" value="Unassembled WGS sequence"/>
</dbReference>
<reference evidence="6" key="1">
    <citation type="submission" date="2016-02" db="EMBL/GenBank/DDBJ databases">
        <authorList>
            <person name="liu f."/>
        </authorList>
    </citation>
    <scope>NUCLEOTIDE SEQUENCE [LARGE SCALE GENOMIC DNA]</scope>
</reference>
<dbReference type="PROSITE" id="PS50088">
    <property type="entry name" value="ANK_REPEAT"/>
    <property type="match status" value="10"/>
</dbReference>
<dbReference type="Gene3D" id="1.25.40.20">
    <property type="entry name" value="Ankyrin repeat-containing domain"/>
    <property type="match status" value="6"/>
</dbReference>
<dbReference type="PANTHER" id="PTHR24171">
    <property type="entry name" value="ANKYRIN REPEAT DOMAIN-CONTAINING PROTEIN 39-RELATED"/>
    <property type="match status" value="1"/>
</dbReference>
<dbReference type="SUPFAM" id="SSF158682">
    <property type="entry name" value="TerB-like"/>
    <property type="match status" value="1"/>
</dbReference>
<dbReference type="InterPro" id="IPR036770">
    <property type="entry name" value="Ankyrin_rpt-contain_sf"/>
</dbReference>
<dbReference type="InterPro" id="IPR001623">
    <property type="entry name" value="DnaJ_domain"/>
</dbReference>
<proteinExistence type="predicted"/>
<dbReference type="PROSITE" id="PS50076">
    <property type="entry name" value="DNAJ_2"/>
    <property type="match status" value="1"/>
</dbReference>
<dbReference type="PROSITE" id="PS50297">
    <property type="entry name" value="ANK_REP_REGION"/>
    <property type="match status" value="10"/>
</dbReference>
<keyword evidence="1" id="KW-0677">Repeat</keyword>
<protein>
    <recommendedName>
        <fullName evidence="4">J domain-containing protein</fullName>
    </recommendedName>
</protein>
<dbReference type="Pfam" id="PF05099">
    <property type="entry name" value="TerB"/>
    <property type="match status" value="1"/>
</dbReference>
<feature type="repeat" description="ANK" evidence="3">
    <location>
        <begin position="128"/>
        <end position="160"/>
    </location>
</feature>
<organism evidence="5 6">
    <name type="scientific">Candidatus Synechococcus spongiarum</name>
    <dbReference type="NCBI Taxonomy" id="431041"/>
    <lineage>
        <taxon>Bacteria</taxon>
        <taxon>Bacillati</taxon>
        <taxon>Cyanobacteriota</taxon>
        <taxon>Cyanophyceae</taxon>
        <taxon>Synechococcales</taxon>
        <taxon>Synechococcaceae</taxon>
        <taxon>Synechococcus</taxon>
    </lineage>
</organism>
<name>A0A164Y776_9SYNE</name>
<evidence type="ECO:0000256" key="2">
    <source>
        <dbReference type="ARBA" id="ARBA00023043"/>
    </source>
</evidence>
<dbReference type="SUPFAM" id="SSF48403">
    <property type="entry name" value="Ankyrin repeat"/>
    <property type="match status" value="2"/>
</dbReference>
<dbReference type="InterPro" id="IPR007791">
    <property type="entry name" value="DjlA_N"/>
</dbReference>
<dbReference type="Pfam" id="PF12796">
    <property type="entry name" value="Ank_2"/>
    <property type="match status" value="4"/>
</dbReference>
<feature type="repeat" description="ANK" evidence="3">
    <location>
        <begin position="389"/>
        <end position="421"/>
    </location>
</feature>
<dbReference type="Pfam" id="PF00226">
    <property type="entry name" value="DnaJ"/>
    <property type="match status" value="1"/>
</dbReference>